<dbReference type="SUPFAM" id="SSF50182">
    <property type="entry name" value="Sm-like ribonucleoproteins"/>
    <property type="match status" value="1"/>
</dbReference>
<protein>
    <submittedName>
        <fullName evidence="9">Small conductance mechanosensitive channel</fullName>
    </submittedName>
</protein>
<sequence length="261" mass="28740">MNLKDFKDKSADWIIVHGPPIILGVVVLFIGLWLIKQFSKWLNSGLHKKKIDPSLKPFLVSLLVVVLRVLLVIAVIQILGIDITVFGAILGGVTVALGLALSGTLQNFSSGIIILFLKPFSVGDNIIAQGQEGTVTTIKIFYTIITTFDNKTVIVPNSKLSNEVIINISRTGSRRLDIELKFANSMDYAEVKNQIESAIKSSKDILKDPTYRIGISSIESDGYKVMLNLWLNAHGFIDAKMEFQEKLMTTLVKSGLKLPGL</sequence>
<dbReference type="AlphaFoldDB" id="A0A4R6T2W6"/>
<evidence type="ECO:0000256" key="5">
    <source>
        <dbReference type="ARBA" id="ARBA00022989"/>
    </source>
</evidence>
<reference evidence="9 10" key="1">
    <citation type="submission" date="2019-03" db="EMBL/GenBank/DDBJ databases">
        <title>Genomic Encyclopedia of Archaeal and Bacterial Type Strains, Phase II (KMG-II): from individual species to whole genera.</title>
        <authorList>
            <person name="Goeker M."/>
        </authorList>
    </citation>
    <scope>NUCLEOTIDE SEQUENCE [LARGE SCALE GENOMIC DNA]</scope>
    <source>
        <strain evidence="9 10">DSM 19035</strain>
    </source>
</reference>
<dbReference type="InterPro" id="IPR011014">
    <property type="entry name" value="MscS_channel_TM-2"/>
</dbReference>
<dbReference type="PANTHER" id="PTHR30221">
    <property type="entry name" value="SMALL-CONDUCTANCE MECHANOSENSITIVE CHANNEL"/>
    <property type="match status" value="1"/>
</dbReference>
<evidence type="ECO:0000256" key="1">
    <source>
        <dbReference type="ARBA" id="ARBA00004651"/>
    </source>
</evidence>
<keyword evidence="6 7" id="KW-0472">Membrane</keyword>
<dbReference type="GO" id="GO:0008381">
    <property type="term" value="F:mechanosensitive monoatomic ion channel activity"/>
    <property type="evidence" value="ECO:0007669"/>
    <property type="project" value="InterPro"/>
</dbReference>
<feature type="domain" description="Mechanosensitive ion channel MscS" evidence="8">
    <location>
        <begin position="104"/>
        <end position="170"/>
    </location>
</feature>
<keyword evidence="3" id="KW-1003">Cell membrane</keyword>
<dbReference type="SUPFAM" id="SSF82689">
    <property type="entry name" value="Mechanosensitive channel protein MscS (YggB), C-terminal domain"/>
    <property type="match status" value="1"/>
</dbReference>
<evidence type="ECO:0000256" key="4">
    <source>
        <dbReference type="ARBA" id="ARBA00022692"/>
    </source>
</evidence>
<dbReference type="Proteomes" id="UP000295620">
    <property type="component" value="Unassembled WGS sequence"/>
</dbReference>
<dbReference type="Gene3D" id="3.30.70.100">
    <property type="match status" value="1"/>
</dbReference>
<evidence type="ECO:0000256" key="7">
    <source>
        <dbReference type="SAM" id="Phobius"/>
    </source>
</evidence>
<dbReference type="RefSeq" id="WP_133574917.1">
    <property type="nucleotide sequence ID" value="NZ_SNYC01000003.1"/>
</dbReference>
<keyword evidence="10" id="KW-1185">Reference proteome</keyword>
<dbReference type="Gene3D" id="1.10.287.1260">
    <property type="match status" value="1"/>
</dbReference>
<dbReference type="OrthoDB" id="9809206at2"/>
<dbReference type="InterPro" id="IPR006686">
    <property type="entry name" value="MscS_channel_CS"/>
</dbReference>
<dbReference type="InterPro" id="IPR006685">
    <property type="entry name" value="MscS_channel_2nd"/>
</dbReference>
<evidence type="ECO:0000313" key="9">
    <source>
        <dbReference type="EMBL" id="TDQ11880.1"/>
    </source>
</evidence>
<proteinExistence type="inferred from homology"/>
<dbReference type="InterPro" id="IPR023408">
    <property type="entry name" value="MscS_beta-dom_sf"/>
</dbReference>
<dbReference type="Gene3D" id="2.30.30.60">
    <property type="match status" value="1"/>
</dbReference>
<dbReference type="PANTHER" id="PTHR30221:SF1">
    <property type="entry name" value="SMALL-CONDUCTANCE MECHANOSENSITIVE CHANNEL"/>
    <property type="match status" value="1"/>
</dbReference>
<dbReference type="PROSITE" id="PS01246">
    <property type="entry name" value="UPF0003"/>
    <property type="match status" value="1"/>
</dbReference>
<evidence type="ECO:0000256" key="3">
    <source>
        <dbReference type="ARBA" id="ARBA00022475"/>
    </source>
</evidence>
<dbReference type="Pfam" id="PF00924">
    <property type="entry name" value="MS_channel_2nd"/>
    <property type="match status" value="1"/>
</dbReference>
<keyword evidence="5 7" id="KW-1133">Transmembrane helix</keyword>
<evidence type="ECO:0000256" key="2">
    <source>
        <dbReference type="ARBA" id="ARBA00008017"/>
    </source>
</evidence>
<organism evidence="9 10">
    <name type="scientific">Pedobacter metabolipauper</name>
    <dbReference type="NCBI Taxonomy" id="425513"/>
    <lineage>
        <taxon>Bacteria</taxon>
        <taxon>Pseudomonadati</taxon>
        <taxon>Bacteroidota</taxon>
        <taxon>Sphingobacteriia</taxon>
        <taxon>Sphingobacteriales</taxon>
        <taxon>Sphingobacteriaceae</taxon>
        <taxon>Pedobacter</taxon>
    </lineage>
</organism>
<name>A0A4R6T2W6_9SPHI</name>
<evidence type="ECO:0000259" key="8">
    <source>
        <dbReference type="Pfam" id="PF00924"/>
    </source>
</evidence>
<keyword evidence="4 7" id="KW-0812">Transmembrane</keyword>
<feature type="transmembrane region" description="Helical" evidence="7">
    <location>
        <begin position="55"/>
        <end position="79"/>
    </location>
</feature>
<comment type="subcellular location">
    <subcellularLocation>
        <location evidence="1">Cell membrane</location>
        <topology evidence="1">Multi-pass membrane protein</topology>
    </subcellularLocation>
</comment>
<evidence type="ECO:0000313" key="10">
    <source>
        <dbReference type="Proteomes" id="UP000295620"/>
    </source>
</evidence>
<feature type="transmembrane region" description="Helical" evidence="7">
    <location>
        <begin position="85"/>
        <end position="105"/>
    </location>
</feature>
<accession>A0A4R6T2W6</accession>
<dbReference type="InterPro" id="IPR010920">
    <property type="entry name" value="LSM_dom_sf"/>
</dbReference>
<dbReference type="SUPFAM" id="SSF82861">
    <property type="entry name" value="Mechanosensitive channel protein MscS (YggB), transmembrane region"/>
    <property type="match status" value="1"/>
</dbReference>
<comment type="caution">
    <text evidence="9">The sequence shown here is derived from an EMBL/GenBank/DDBJ whole genome shotgun (WGS) entry which is preliminary data.</text>
</comment>
<dbReference type="EMBL" id="SNYC01000003">
    <property type="protein sequence ID" value="TDQ11880.1"/>
    <property type="molecule type" value="Genomic_DNA"/>
</dbReference>
<comment type="similarity">
    <text evidence="2">Belongs to the MscS (TC 1.A.23) family.</text>
</comment>
<dbReference type="InterPro" id="IPR011066">
    <property type="entry name" value="MscS_channel_C_sf"/>
</dbReference>
<dbReference type="GO" id="GO:0005886">
    <property type="term" value="C:plasma membrane"/>
    <property type="evidence" value="ECO:0007669"/>
    <property type="project" value="UniProtKB-SubCell"/>
</dbReference>
<gene>
    <name evidence="9" type="ORF">ATK78_1010</name>
</gene>
<feature type="transmembrane region" description="Helical" evidence="7">
    <location>
        <begin position="13"/>
        <end position="35"/>
    </location>
</feature>
<dbReference type="InterPro" id="IPR045275">
    <property type="entry name" value="MscS_archaea/bacteria_type"/>
</dbReference>
<evidence type="ECO:0000256" key="6">
    <source>
        <dbReference type="ARBA" id="ARBA00023136"/>
    </source>
</evidence>